<dbReference type="Proteomes" id="UP000565723">
    <property type="component" value="Unassembled WGS sequence"/>
</dbReference>
<dbReference type="NCBIfam" id="NF037995">
    <property type="entry name" value="TRAP_S1"/>
    <property type="match status" value="1"/>
</dbReference>
<sequence>MKIESALRTFCLASAAALFAQSATGETVLKLGTVGQLGMPIGDAIAEALIPTLEEVSGGQMTIEPHYRGSLCGEQTCGEQANQGLLALWTSSTANFGSFGTSLAIFDLPYIFKSIEDADRISAEWLAQKQCEIAAEEAGHVCLTVYSSGGFRQLGNALRPVHVPADMEGIKWRVTKSPIEYTLIKNWGAVPVPYDWTQLYQGLQTGVVSGQYVATPWQHIAKLHEVAKYYTQIGGSWSGNQLSIDKRQYDALSDQERDWLHQAAAAFGQRVQELDREWVAAGETAIKAEITEWYMPTDEELALWRAGAIDAWINAKGTFDPETAIRVLEEQGMTDFIDQLKAAGAL</sequence>
<dbReference type="Pfam" id="PF03480">
    <property type="entry name" value="DctP"/>
    <property type="match status" value="1"/>
</dbReference>
<gene>
    <name evidence="7" type="ORF">HW564_12985</name>
</gene>
<dbReference type="PANTHER" id="PTHR33376:SF7">
    <property type="entry name" value="C4-DICARBOXYLATE-BINDING PROTEIN DCTB"/>
    <property type="match status" value="1"/>
</dbReference>
<keyword evidence="3" id="KW-0813">Transport</keyword>
<dbReference type="AlphaFoldDB" id="A0A850LJ70"/>
<comment type="caution">
    <text evidence="7">The sequence shown here is derived from an EMBL/GenBank/DDBJ whole genome shotgun (WGS) entry which is preliminary data.</text>
</comment>
<evidence type="ECO:0000256" key="5">
    <source>
        <dbReference type="ARBA" id="ARBA00022764"/>
    </source>
</evidence>
<comment type="similarity">
    <text evidence="2">Belongs to the bacterial solute-binding protein 7 family.</text>
</comment>
<dbReference type="RefSeq" id="WP_011242151.1">
    <property type="nucleotide sequence ID" value="NZ_JABXIY010000033.1"/>
</dbReference>
<name>A0A850LJ70_9RHOB</name>
<proteinExistence type="inferred from homology"/>
<feature type="signal peptide" evidence="6">
    <location>
        <begin position="1"/>
        <end position="20"/>
    </location>
</feature>
<organism evidence="7 8">
    <name type="scientific">Ruegeria pomeroyi</name>
    <dbReference type="NCBI Taxonomy" id="89184"/>
    <lineage>
        <taxon>Bacteria</taxon>
        <taxon>Pseudomonadati</taxon>
        <taxon>Pseudomonadota</taxon>
        <taxon>Alphaproteobacteria</taxon>
        <taxon>Rhodobacterales</taxon>
        <taxon>Roseobacteraceae</taxon>
        <taxon>Ruegeria</taxon>
    </lineage>
</organism>
<evidence type="ECO:0000256" key="2">
    <source>
        <dbReference type="ARBA" id="ARBA00009023"/>
    </source>
</evidence>
<evidence type="ECO:0000256" key="4">
    <source>
        <dbReference type="ARBA" id="ARBA00022729"/>
    </source>
</evidence>
<dbReference type="PANTHER" id="PTHR33376">
    <property type="match status" value="1"/>
</dbReference>
<dbReference type="Gene3D" id="3.40.190.170">
    <property type="entry name" value="Bacterial extracellular solute-binding protein, family 7"/>
    <property type="match status" value="1"/>
</dbReference>
<dbReference type="OMA" id="CGEQANQ"/>
<keyword evidence="5" id="KW-0574">Periplasm</keyword>
<comment type="subcellular location">
    <subcellularLocation>
        <location evidence="1">Periplasm</location>
    </subcellularLocation>
</comment>
<dbReference type="CDD" id="cd13603">
    <property type="entry name" value="PBP2_TRAP_Siap_TeaA_like"/>
    <property type="match status" value="1"/>
</dbReference>
<keyword evidence="4 6" id="KW-0732">Signal</keyword>
<dbReference type="InterPro" id="IPR038404">
    <property type="entry name" value="TRAP_DctP_sf"/>
</dbReference>
<evidence type="ECO:0000256" key="3">
    <source>
        <dbReference type="ARBA" id="ARBA00022448"/>
    </source>
</evidence>
<dbReference type="FunFam" id="3.40.190.170:FF:000003">
    <property type="entry name" value="Lactate-binding periplasmic protein TTHA0766"/>
    <property type="match status" value="1"/>
</dbReference>
<evidence type="ECO:0000313" key="7">
    <source>
        <dbReference type="EMBL" id="NVK97840.1"/>
    </source>
</evidence>
<evidence type="ECO:0000256" key="6">
    <source>
        <dbReference type="SAM" id="SignalP"/>
    </source>
</evidence>
<dbReference type="GO" id="GO:0042597">
    <property type="term" value="C:periplasmic space"/>
    <property type="evidence" value="ECO:0007669"/>
    <property type="project" value="UniProtKB-SubCell"/>
</dbReference>
<dbReference type="EMBL" id="JABXIY010000033">
    <property type="protein sequence ID" value="NVK97840.1"/>
    <property type="molecule type" value="Genomic_DNA"/>
</dbReference>
<feature type="chain" id="PRO_5032390201" evidence="6">
    <location>
        <begin position="21"/>
        <end position="346"/>
    </location>
</feature>
<dbReference type="InterPro" id="IPR018389">
    <property type="entry name" value="DctP_fam"/>
</dbReference>
<protein>
    <submittedName>
        <fullName evidence="7">TRAP transporter substrate-binding protein</fullName>
    </submittedName>
</protein>
<dbReference type="GO" id="GO:0055085">
    <property type="term" value="P:transmembrane transport"/>
    <property type="evidence" value="ECO:0007669"/>
    <property type="project" value="InterPro"/>
</dbReference>
<evidence type="ECO:0000256" key="1">
    <source>
        <dbReference type="ARBA" id="ARBA00004418"/>
    </source>
</evidence>
<accession>A0A850LJ70</accession>
<reference evidence="7 8" key="1">
    <citation type="journal article" date="2020" name="Proc. Natl. Acad. Sci. U.S.A.">
        <title>Ecological drivers of bacterial community assembly in synthetic phycospheres.</title>
        <authorList>
            <person name="Fu H."/>
            <person name="Uchimiya M."/>
            <person name="Gore J."/>
            <person name="Moran M.A."/>
        </authorList>
    </citation>
    <scope>NUCLEOTIDE SEQUENCE [LARGE SCALE GENOMIC DNA]</scope>
    <source>
        <strain evidence="7">HF-Din03</strain>
    </source>
</reference>
<evidence type="ECO:0000313" key="8">
    <source>
        <dbReference type="Proteomes" id="UP000565723"/>
    </source>
</evidence>